<protein>
    <recommendedName>
        <fullName evidence="5">Phytase-like domain-containing protein</fullName>
    </recommendedName>
</protein>
<dbReference type="OrthoDB" id="3356102at2759"/>
<dbReference type="EMBL" id="KN824277">
    <property type="protein sequence ID" value="KIM33715.1"/>
    <property type="molecule type" value="Genomic_DNA"/>
</dbReference>
<feature type="signal peptide" evidence="2">
    <location>
        <begin position="1"/>
        <end position="19"/>
    </location>
</feature>
<evidence type="ECO:0008006" key="5">
    <source>
        <dbReference type="Google" id="ProtNLM"/>
    </source>
</evidence>
<dbReference type="SUPFAM" id="SSF89372">
    <property type="entry name" value="Fucose-specific lectin"/>
    <property type="match status" value="1"/>
</dbReference>
<sequence length="389" mass="41348">MFSKALLVASFLLLSPVAAVPCIGFDINWGLYVFGLAQDYSLGPSSNWNQNPLQGGVLTTTGRPPFNGPNTSCYLSQYSNALYVLNADTTQPSNMHIYSFETQSWTTQQLDGAGTDPNSLTAILDRNTNVFFALSNSKLYSLDMGTLAQSDGTTRPWVAVQDPPFAANNAYPKPVMALAENHIHFLNTGTPAKVNIFVIHFSYTQPEPQFFGPLEVGGSGFPSTTGQTASIFKDITTPQQKFAFVPDDGTNTYIFDVLANTTQAIAGPTVKSTSRLAASQRELVQMTSSGELWWIPLNPDDAQPNYSATWSKINFAVNTPTANPSGSGNGNTNGSASSSQTSTRTGVANSPSSNSSVPNSASHAHGSLGLLSTGLLTLGLGFCGLWSIL</sequence>
<dbReference type="STRING" id="933852.A0A0C3BA76"/>
<feature type="chain" id="PRO_5002161468" description="Phytase-like domain-containing protein" evidence="2">
    <location>
        <begin position="20"/>
        <end position="389"/>
    </location>
</feature>
<reference evidence="4" key="2">
    <citation type="submission" date="2015-01" db="EMBL/GenBank/DDBJ databases">
        <title>Evolutionary Origins and Diversification of the Mycorrhizal Mutualists.</title>
        <authorList>
            <consortium name="DOE Joint Genome Institute"/>
            <consortium name="Mycorrhizal Genomics Consortium"/>
            <person name="Kohler A."/>
            <person name="Kuo A."/>
            <person name="Nagy L.G."/>
            <person name="Floudas D."/>
            <person name="Copeland A."/>
            <person name="Barry K.W."/>
            <person name="Cichocki N."/>
            <person name="Veneault-Fourrey C."/>
            <person name="LaButti K."/>
            <person name="Lindquist E.A."/>
            <person name="Lipzen A."/>
            <person name="Lundell T."/>
            <person name="Morin E."/>
            <person name="Murat C."/>
            <person name="Riley R."/>
            <person name="Ohm R."/>
            <person name="Sun H."/>
            <person name="Tunlid A."/>
            <person name="Henrissat B."/>
            <person name="Grigoriev I.V."/>
            <person name="Hibbett D.S."/>
            <person name="Martin F."/>
        </authorList>
    </citation>
    <scope>NUCLEOTIDE SEQUENCE [LARGE SCALE GENOMIC DNA]</scope>
    <source>
        <strain evidence="4">MAFF 305830</strain>
    </source>
</reference>
<proteinExistence type="predicted"/>
<accession>A0A0C3BA76</accession>
<evidence type="ECO:0000256" key="2">
    <source>
        <dbReference type="SAM" id="SignalP"/>
    </source>
</evidence>
<feature type="region of interest" description="Disordered" evidence="1">
    <location>
        <begin position="321"/>
        <end position="363"/>
    </location>
</feature>
<reference evidence="3 4" key="1">
    <citation type="submission" date="2014-04" db="EMBL/GenBank/DDBJ databases">
        <authorList>
            <consortium name="DOE Joint Genome Institute"/>
            <person name="Kuo A."/>
            <person name="Zuccaro A."/>
            <person name="Kohler A."/>
            <person name="Nagy L.G."/>
            <person name="Floudas D."/>
            <person name="Copeland A."/>
            <person name="Barry K.W."/>
            <person name="Cichocki N."/>
            <person name="Veneault-Fourrey C."/>
            <person name="LaButti K."/>
            <person name="Lindquist E.A."/>
            <person name="Lipzen A."/>
            <person name="Lundell T."/>
            <person name="Morin E."/>
            <person name="Murat C."/>
            <person name="Sun H."/>
            <person name="Tunlid A."/>
            <person name="Henrissat B."/>
            <person name="Grigoriev I.V."/>
            <person name="Hibbett D.S."/>
            <person name="Martin F."/>
            <person name="Nordberg H.P."/>
            <person name="Cantor M.N."/>
            <person name="Hua S.X."/>
        </authorList>
    </citation>
    <scope>NUCLEOTIDE SEQUENCE [LARGE SCALE GENOMIC DNA]</scope>
    <source>
        <strain evidence="3 4">MAFF 305830</strain>
    </source>
</reference>
<dbReference type="HOGENOM" id="CLU_059781_0_0_1"/>
<name>A0A0C3BA76_SERVB</name>
<gene>
    <name evidence="3" type="ORF">M408DRAFT_325330</name>
</gene>
<keyword evidence="2" id="KW-0732">Signal</keyword>
<dbReference type="Proteomes" id="UP000054097">
    <property type="component" value="Unassembled WGS sequence"/>
</dbReference>
<dbReference type="AlphaFoldDB" id="A0A0C3BA76"/>
<evidence type="ECO:0000313" key="3">
    <source>
        <dbReference type="EMBL" id="KIM33715.1"/>
    </source>
</evidence>
<keyword evidence="4" id="KW-1185">Reference proteome</keyword>
<evidence type="ECO:0000313" key="4">
    <source>
        <dbReference type="Proteomes" id="UP000054097"/>
    </source>
</evidence>
<evidence type="ECO:0000256" key="1">
    <source>
        <dbReference type="SAM" id="MobiDB-lite"/>
    </source>
</evidence>
<organism evidence="3 4">
    <name type="scientific">Serendipita vermifera MAFF 305830</name>
    <dbReference type="NCBI Taxonomy" id="933852"/>
    <lineage>
        <taxon>Eukaryota</taxon>
        <taxon>Fungi</taxon>
        <taxon>Dikarya</taxon>
        <taxon>Basidiomycota</taxon>
        <taxon>Agaricomycotina</taxon>
        <taxon>Agaricomycetes</taxon>
        <taxon>Sebacinales</taxon>
        <taxon>Serendipitaceae</taxon>
        <taxon>Serendipita</taxon>
    </lineage>
</organism>